<comment type="caution">
    <text evidence="4">The sequence shown here is derived from an EMBL/GenBank/DDBJ whole genome shotgun (WGS) entry which is preliminary data.</text>
</comment>
<keyword evidence="2" id="KW-0472">Membrane</keyword>
<name>A0ABW7PWY1_9GAMM</name>
<keyword evidence="2" id="KW-1133">Transmembrane helix</keyword>
<evidence type="ECO:0000313" key="4">
    <source>
        <dbReference type="EMBL" id="MFH8134279.1"/>
    </source>
</evidence>
<proteinExistence type="predicted"/>
<reference evidence="4 5" key="1">
    <citation type="submission" date="2024-08" db="EMBL/GenBank/DDBJ databases">
        <title>Pantoea ronii - a newly identified human opportunistic pathogen.</title>
        <authorList>
            <person name="Keidar-Friedman D."/>
            <person name="Sorek N."/>
            <person name="Leshin-Carmel D."/>
            <person name="Tsur A."/>
            <person name="Amsalem M."/>
            <person name="Tolkach D."/>
            <person name="Brosh-Nissimov T."/>
        </authorList>
    </citation>
    <scope>NUCLEOTIDE SEQUENCE [LARGE SCALE GENOMIC DNA]</scope>
    <source>
        <strain evidence="4 5">AA23256</strain>
    </source>
</reference>
<evidence type="ECO:0000259" key="3">
    <source>
        <dbReference type="Pfam" id="PF19029"/>
    </source>
</evidence>
<evidence type="ECO:0000256" key="2">
    <source>
        <dbReference type="SAM" id="Phobius"/>
    </source>
</evidence>
<feature type="region of interest" description="Disordered" evidence="1">
    <location>
        <begin position="1"/>
        <end position="25"/>
    </location>
</feature>
<accession>A0ABW7PWY1</accession>
<evidence type="ECO:0000313" key="5">
    <source>
        <dbReference type="Proteomes" id="UP001611251"/>
    </source>
</evidence>
<dbReference type="Pfam" id="PF19029">
    <property type="entry name" value="DUF883_C"/>
    <property type="match status" value="1"/>
</dbReference>
<keyword evidence="2" id="KW-0812">Transmembrane</keyword>
<protein>
    <submittedName>
        <fullName evidence="4">YqjD family protein</fullName>
    </submittedName>
</protein>
<feature type="transmembrane region" description="Helical" evidence="2">
    <location>
        <begin position="45"/>
        <end position="63"/>
    </location>
</feature>
<sequence>MWSKRELKENAKHAQARSRDWSDDMRDGLDSAAHCSCAWMKKNPWAGVGVGVALGLVVGMLITKK</sequence>
<dbReference type="InterPro" id="IPR043605">
    <property type="entry name" value="DUF883_C"/>
</dbReference>
<dbReference type="EMBL" id="JBGFSN010000004">
    <property type="protein sequence ID" value="MFH8134279.1"/>
    <property type="molecule type" value="Genomic_DNA"/>
</dbReference>
<dbReference type="RefSeq" id="WP_397213929.1">
    <property type="nucleotide sequence ID" value="NZ_JBGFSN010000004.1"/>
</dbReference>
<feature type="domain" description="DUF883" evidence="3">
    <location>
        <begin position="43"/>
        <end position="64"/>
    </location>
</feature>
<keyword evidence="5" id="KW-1185">Reference proteome</keyword>
<evidence type="ECO:0000256" key="1">
    <source>
        <dbReference type="SAM" id="MobiDB-lite"/>
    </source>
</evidence>
<gene>
    <name evidence="4" type="ORF">ABU178_08855</name>
</gene>
<dbReference type="Proteomes" id="UP001611251">
    <property type="component" value="Unassembled WGS sequence"/>
</dbReference>
<organism evidence="4 5">
    <name type="scientific">Pantoea osteomyelitidis</name>
    <dbReference type="NCBI Taxonomy" id="3230026"/>
    <lineage>
        <taxon>Bacteria</taxon>
        <taxon>Pseudomonadati</taxon>
        <taxon>Pseudomonadota</taxon>
        <taxon>Gammaproteobacteria</taxon>
        <taxon>Enterobacterales</taxon>
        <taxon>Erwiniaceae</taxon>
        <taxon>Pantoea</taxon>
    </lineage>
</organism>